<dbReference type="PROSITE" id="PS50011">
    <property type="entry name" value="PROTEIN_KINASE_DOM"/>
    <property type="match status" value="1"/>
</dbReference>
<dbReference type="Gene3D" id="1.10.510.10">
    <property type="entry name" value="Transferase(Phosphotransferase) domain 1"/>
    <property type="match status" value="1"/>
</dbReference>
<gene>
    <name evidence="2" type="ORF">METZ01_LOCUS78329</name>
</gene>
<evidence type="ECO:0000313" key="2">
    <source>
        <dbReference type="EMBL" id="SVA25475.1"/>
    </source>
</evidence>
<evidence type="ECO:0000259" key="1">
    <source>
        <dbReference type="PROSITE" id="PS50011"/>
    </source>
</evidence>
<protein>
    <recommendedName>
        <fullName evidence="1">Protein kinase domain-containing protein</fullName>
    </recommendedName>
</protein>
<sequence length="254" mass="28911">MYDQPMETQPGVPPKDYAQLSDAVNQFSSGHLRIHHHTRDDSPLMRQALENPDGVLSDPVCQIVKSDNTTTVGMISCDGKKFIVKRYNTKNLWHYVRRSVRRARAENCWHFAHLLPGLGISTAPAVAWIQETAGPLKARSWFVSEFTEGPTCLEYLKPGVDLSRAQAIMGQIVEALKILREHRITHGDLKASNILLRWERPVLIDLDAMRQHRTVSSYHNALNNDVCRFLKNWQNSPQLLDIARRLLAAEKFPA</sequence>
<proteinExistence type="predicted"/>
<dbReference type="Pfam" id="PF00069">
    <property type="entry name" value="Pkinase"/>
    <property type="match status" value="1"/>
</dbReference>
<dbReference type="EMBL" id="UINC01006098">
    <property type="protein sequence ID" value="SVA25475.1"/>
    <property type="molecule type" value="Genomic_DNA"/>
</dbReference>
<dbReference type="InterPro" id="IPR008271">
    <property type="entry name" value="Ser/Thr_kinase_AS"/>
</dbReference>
<accession>A0A381UB56</accession>
<dbReference type="InterPro" id="IPR000719">
    <property type="entry name" value="Prot_kinase_dom"/>
</dbReference>
<dbReference type="GO" id="GO:0004672">
    <property type="term" value="F:protein kinase activity"/>
    <property type="evidence" value="ECO:0007669"/>
    <property type="project" value="InterPro"/>
</dbReference>
<feature type="domain" description="Protein kinase" evidence="1">
    <location>
        <begin position="49"/>
        <end position="254"/>
    </location>
</feature>
<dbReference type="PROSITE" id="PS00108">
    <property type="entry name" value="PROTEIN_KINASE_ST"/>
    <property type="match status" value="1"/>
</dbReference>
<reference evidence="2" key="1">
    <citation type="submission" date="2018-05" db="EMBL/GenBank/DDBJ databases">
        <authorList>
            <person name="Lanie J.A."/>
            <person name="Ng W.-L."/>
            <person name="Kazmierczak K.M."/>
            <person name="Andrzejewski T.M."/>
            <person name="Davidsen T.M."/>
            <person name="Wayne K.J."/>
            <person name="Tettelin H."/>
            <person name="Glass J.I."/>
            <person name="Rusch D."/>
            <person name="Podicherti R."/>
            <person name="Tsui H.-C.T."/>
            <person name="Winkler M.E."/>
        </authorList>
    </citation>
    <scope>NUCLEOTIDE SEQUENCE</scope>
</reference>
<dbReference type="GO" id="GO:0005524">
    <property type="term" value="F:ATP binding"/>
    <property type="evidence" value="ECO:0007669"/>
    <property type="project" value="InterPro"/>
</dbReference>
<dbReference type="InterPro" id="IPR011009">
    <property type="entry name" value="Kinase-like_dom_sf"/>
</dbReference>
<dbReference type="SUPFAM" id="SSF56112">
    <property type="entry name" value="Protein kinase-like (PK-like)"/>
    <property type="match status" value="1"/>
</dbReference>
<organism evidence="2">
    <name type="scientific">marine metagenome</name>
    <dbReference type="NCBI Taxonomy" id="408172"/>
    <lineage>
        <taxon>unclassified sequences</taxon>
        <taxon>metagenomes</taxon>
        <taxon>ecological metagenomes</taxon>
    </lineage>
</organism>
<dbReference type="AlphaFoldDB" id="A0A381UB56"/>
<name>A0A381UB56_9ZZZZ</name>